<evidence type="ECO:0000256" key="3">
    <source>
        <dbReference type="ARBA" id="ARBA00022676"/>
    </source>
</evidence>
<sequence length="570" mass="64647">MRRPLEKGPIRRNHVLRLRYRDPPGPKGVLRYTTSSDLDLPPAFSLTMASSVTLLFLLAAIGFTAGHNILAIFPHHGQSHFMTVKPYLKELARRGDNLTVIGFYPLKPHERMKNYHDISLDGCLEMHNNNVSFSLFEGPVTYISRTLHNTIALYLMSGEVTSSIFRVPALKEFIHRVLNDGHNFDLVIVETFQMDVFLGLIHRMNVPFISVTTCNLFAWSSERIGQPQNPSYVPTNQDIYSTKMTLVERVKNTMSLLFTQFAFHYLFVPKDQKIANEQFGPGLPPLPEIAKNTSLILANIHFSLNLPRPVVPQLIEVGGLHIQPAKPLTKDLQQFLNSSTNGVIYFCMGSMLRGETFPLEKRQAFLAAFSKLPYNVLWKYEGDTLPGQPSNVKILSWTPQRDILSHPNVKLFINHGGLLGTIEAVYEGVPMLGIPMFGDQHINMNAIQSLGAGLVLDYKTLSQHTILNGIRTVLKPEYKMNAKRLQAQYRDRPTTAMETAIYWTDYVLRHKGAPHLRTAAVHMPWYQLLCLDILFIMLVAFITLVFIMKLALSLLLRQIFHSKATKNKTD</sequence>
<keyword evidence="5 11" id="KW-0812">Transmembrane</keyword>
<evidence type="ECO:0000256" key="11">
    <source>
        <dbReference type="SAM" id="Phobius"/>
    </source>
</evidence>
<keyword evidence="4 12" id="KW-0808">Transferase</keyword>
<name>A0A8D8QX59_9HEMI</name>
<evidence type="ECO:0000256" key="10">
    <source>
        <dbReference type="ARBA" id="ARBA00046288"/>
    </source>
</evidence>
<dbReference type="InterPro" id="IPR002213">
    <property type="entry name" value="UDP_glucos_trans"/>
</dbReference>
<dbReference type="CDD" id="cd03784">
    <property type="entry name" value="GT1_Gtf-like"/>
    <property type="match status" value="1"/>
</dbReference>
<dbReference type="EMBL" id="HBUF01105750">
    <property type="protein sequence ID" value="CAG6639146.1"/>
    <property type="molecule type" value="Transcribed_RNA"/>
</dbReference>
<dbReference type="InterPro" id="IPR050271">
    <property type="entry name" value="UDP-glycosyltransferase"/>
</dbReference>
<accession>A0A8D8QX59</accession>
<dbReference type="PANTHER" id="PTHR48043:SF145">
    <property type="entry name" value="FI06409P-RELATED"/>
    <property type="match status" value="1"/>
</dbReference>
<dbReference type="GO" id="GO:0005783">
    <property type="term" value="C:endoplasmic reticulum"/>
    <property type="evidence" value="ECO:0007669"/>
    <property type="project" value="UniProtKB-SubCell"/>
</dbReference>
<evidence type="ECO:0000256" key="2">
    <source>
        <dbReference type="ARBA" id="ARBA00009995"/>
    </source>
</evidence>
<organism evidence="12">
    <name type="scientific">Cacopsylla melanoneura</name>
    <dbReference type="NCBI Taxonomy" id="428564"/>
    <lineage>
        <taxon>Eukaryota</taxon>
        <taxon>Metazoa</taxon>
        <taxon>Ecdysozoa</taxon>
        <taxon>Arthropoda</taxon>
        <taxon>Hexapoda</taxon>
        <taxon>Insecta</taxon>
        <taxon>Pterygota</taxon>
        <taxon>Neoptera</taxon>
        <taxon>Paraneoptera</taxon>
        <taxon>Hemiptera</taxon>
        <taxon>Sternorrhyncha</taxon>
        <taxon>Psylloidea</taxon>
        <taxon>Psyllidae</taxon>
        <taxon>Psyllinae</taxon>
        <taxon>Cacopsylla</taxon>
    </lineage>
</organism>
<comment type="subcellular location">
    <subcellularLocation>
        <location evidence="10">Endomembrane system</location>
        <topology evidence="10">Single-pass type I membrane protein</topology>
    </subcellularLocation>
    <subcellularLocation>
        <location evidence="1">Endoplasmic reticulum</location>
    </subcellularLocation>
</comment>
<dbReference type="Pfam" id="PF00201">
    <property type="entry name" value="UDPGT"/>
    <property type="match status" value="1"/>
</dbReference>
<feature type="transmembrane region" description="Helical" evidence="11">
    <location>
        <begin position="533"/>
        <end position="556"/>
    </location>
</feature>
<evidence type="ECO:0000256" key="8">
    <source>
        <dbReference type="ARBA" id="ARBA00023136"/>
    </source>
</evidence>
<protein>
    <submittedName>
        <fullName evidence="12">UDP-glucuronosyltransferase 2B20</fullName>
    </submittedName>
</protein>
<dbReference type="GO" id="GO:0008194">
    <property type="term" value="F:UDP-glycosyltransferase activity"/>
    <property type="evidence" value="ECO:0007669"/>
    <property type="project" value="InterPro"/>
</dbReference>
<keyword evidence="3" id="KW-0328">Glycosyltransferase</keyword>
<evidence type="ECO:0000313" key="12">
    <source>
        <dbReference type="EMBL" id="CAG6639146.1"/>
    </source>
</evidence>
<dbReference type="FunFam" id="3.40.50.2000:FF:000050">
    <property type="entry name" value="UDP-glucuronosyltransferase"/>
    <property type="match status" value="1"/>
</dbReference>
<evidence type="ECO:0000256" key="7">
    <source>
        <dbReference type="ARBA" id="ARBA00022989"/>
    </source>
</evidence>
<keyword evidence="6" id="KW-0256">Endoplasmic reticulum</keyword>
<dbReference type="PANTHER" id="PTHR48043">
    <property type="entry name" value="EG:EG0003.4 PROTEIN-RELATED"/>
    <property type="match status" value="1"/>
</dbReference>
<dbReference type="Gene3D" id="3.40.50.2000">
    <property type="entry name" value="Glycogen Phosphorylase B"/>
    <property type="match status" value="1"/>
</dbReference>
<dbReference type="AlphaFoldDB" id="A0A8D8QX59"/>
<keyword evidence="9" id="KW-0325">Glycoprotein</keyword>
<evidence type="ECO:0000256" key="5">
    <source>
        <dbReference type="ARBA" id="ARBA00022692"/>
    </source>
</evidence>
<dbReference type="SUPFAM" id="SSF53756">
    <property type="entry name" value="UDP-Glycosyltransferase/glycogen phosphorylase"/>
    <property type="match status" value="1"/>
</dbReference>
<feature type="transmembrane region" description="Helical" evidence="11">
    <location>
        <begin position="54"/>
        <end position="73"/>
    </location>
</feature>
<keyword evidence="7 11" id="KW-1133">Transmembrane helix</keyword>
<evidence type="ECO:0000256" key="6">
    <source>
        <dbReference type="ARBA" id="ARBA00022824"/>
    </source>
</evidence>
<reference evidence="12" key="1">
    <citation type="submission" date="2021-05" db="EMBL/GenBank/DDBJ databases">
        <authorList>
            <person name="Alioto T."/>
            <person name="Alioto T."/>
            <person name="Gomez Garrido J."/>
        </authorList>
    </citation>
    <scope>NUCLEOTIDE SEQUENCE</scope>
</reference>
<proteinExistence type="inferred from homology"/>
<keyword evidence="8 11" id="KW-0472">Membrane</keyword>
<comment type="similarity">
    <text evidence="2">Belongs to the UDP-glycosyltransferase family.</text>
</comment>
<evidence type="ECO:0000256" key="9">
    <source>
        <dbReference type="ARBA" id="ARBA00023180"/>
    </source>
</evidence>
<evidence type="ECO:0000256" key="1">
    <source>
        <dbReference type="ARBA" id="ARBA00004240"/>
    </source>
</evidence>
<evidence type="ECO:0000256" key="4">
    <source>
        <dbReference type="ARBA" id="ARBA00022679"/>
    </source>
</evidence>